<dbReference type="InterPro" id="IPR019690">
    <property type="entry name" value="DUF2569"/>
</dbReference>
<sequence length="37" mass="4373">MVDFKPAFHVIVRSLLACCIFIPYFLRSVRVKNTFIQ</sequence>
<gene>
    <name evidence="2" type="ORF">DN757_00075</name>
</gene>
<dbReference type="EMBL" id="QKWW01000001">
    <property type="protein sequence ID" value="PZT57778.1"/>
    <property type="molecule type" value="Genomic_DNA"/>
</dbReference>
<evidence type="ECO:0000313" key="2">
    <source>
        <dbReference type="EMBL" id="PZT57778.1"/>
    </source>
</evidence>
<evidence type="ECO:0000313" key="3">
    <source>
        <dbReference type="Proteomes" id="UP000249204"/>
    </source>
</evidence>
<reference evidence="2 3" key="1">
    <citation type="submission" date="2018-06" db="EMBL/GenBank/DDBJ databases">
        <title>Isolation of heavy metals resistant Paenibacillus silvae NC2 from Gold-Copper mine in ZiJin, China.</title>
        <authorList>
            <person name="Xu J."/>
            <person name="Mazhar H.S."/>
            <person name="Rensing C."/>
        </authorList>
    </citation>
    <scope>NUCLEOTIDE SEQUENCE [LARGE SCALE GENOMIC DNA]</scope>
    <source>
        <strain evidence="2 3">NC2</strain>
    </source>
</reference>
<keyword evidence="1" id="KW-1133">Transmembrane helix</keyword>
<proteinExistence type="predicted"/>
<organism evidence="2 3">
    <name type="scientific">Paenibacillus silvae</name>
    <dbReference type="NCBI Taxonomy" id="1325358"/>
    <lineage>
        <taxon>Bacteria</taxon>
        <taxon>Bacillati</taxon>
        <taxon>Bacillota</taxon>
        <taxon>Bacilli</taxon>
        <taxon>Bacillales</taxon>
        <taxon>Paenibacillaceae</taxon>
        <taxon>Paenibacillus</taxon>
    </lineage>
</organism>
<keyword evidence="1" id="KW-0472">Membrane</keyword>
<comment type="caution">
    <text evidence="2">The sequence shown here is derived from an EMBL/GenBank/DDBJ whole genome shotgun (WGS) entry which is preliminary data.</text>
</comment>
<accession>A0A2W6NR37</accession>
<dbReference type="Pfam" id="PF10754">
    <property type="entry name" value="DUF2569"/>
    <property type="match status" value="1"/>
</dbReference>
<protein>
    <submittedName>
        <fullName evidence="2">Uncharacterized protein</fullName>
    </submittedName>
</protein>
<name>A0A2W6NR37_9BACL</name>
<dbReference type="AlphaFoldDB" id="A0A2W6NR37"/>
<evidence type="ECO:0000256" key="1">
    <source>
        <dbReference type="SAM" id="Phobius"/>
    </source>
</evidence>
<feature type="transmembrane region" description="Helical" evidence="1">
    <location>
        <begin position="6"/>
        <end position="26"/>
    </location>
</feature>
<dbReference type="Proteomes" id="UP000249204">
    <property type="component" value="Unassembled WGS sequence"/>
</dbReference>
<keyword evidence="1" id="KW-0812">Transmembrane</keyword>